<reference evidence="3" key="1">
    <citation type="journal article" date="2010" name="Nat. Biotechnol.">
        <title>Draft genome sequence of the oilseed species Ricinus communis.</title>
        <authorList>
            <person name="Chan A.P."/>
            <person name="Crabtree J."/>
            <person name="Zhao Q."/>
            <person name="Lorenzi H."/>
            <person name="Orvis J."/>
            <person name="Puiu D."/>
            <person name="Melake-Berhan A."/>
            <person name="Jones K.M."/>
            <person name="Redman J."/>
            <person name="Chen G."/>
            <person name="Cahoon E.B."/>
            <person name="Gedil M."/>
            <person name="Stanke M."/>
            <person name="Haas B.J."/>
            <person name="Wortman J.R."/>
            <person name="Fraser-Liggett C.M."/>
            <person name="Ravel J."/>
            <person name="Rabinowicz P.D."/>
        </authorList>
    </citation>
    <scope>NUCLEOTIDE SEQUENCE [LARGE SCALE GENOMIC DNA]</scope>
    <source>
        <strain evidence="3">cv. Hale</strain>
    </source>
</reference>
<dbReference type="InParanoid" id="B9S850"/>
<proteinExistence type="predicted"/>
<evidence type="ECO:0000313" key="2">
    <source>
        <dbReference type="EMBL" id="EEF40209.1"/>
    </source>
</evidence>
<evidence type="ECO:0000313" key="3">
    <source>
        <dbReference type="Proteomes" id="UP000008311"/>
    </source>
</evidence>
<feature type="region of interest" description="Disordered" evidence="1">
    <location>
        <begin position="1"/>
        <end position="23"/>
    </location>
</feature>
<gene>
    <name evidence="2" type="ORF">RCOM_0693430</name>
</gene>
<accession>B9S850</accession>
<protein>
    <submittedName>
        <fullName evidence="2">Uncharacterized protein</fullName>
    </submittedName>
</protein>
<dbReference type="AlphaFoldDB" id="B9S850"/>
<sequence length="54" mass="5359">MRLRNGSSNNDVKKGGATAARATTAAARATAMAVAATAVTAAATAARGKQQGWR</sequence>
<dbReference type="EMBL" id="EQ973889">
    <property type="protein sequence ID" value="EEF40209.1"/>
    <property type="molecule type" value="Genomic_DNA"/>
</dbReference>
<keyword evidence="3" id="KW-1185">Reference proteome</keyword>
<dbReference type="Proteomes" id="UP000008311">
    <property type="component" value="Unassembled WGS sequence"/>
</dbReference>
<feature type="compositionally biased region" description="Polar residues" evidence="1">
    <location>
        <begin position="1"/>
        <end position="10"/>
    </location>
</feature>
<evidence type="ECO:0000256" key="1">
    <source>
        <dbReference type="SAM" id="MobiDB-lite"/>
    </source>
</evidence>
<organism evidence="2 3">
    <name type="scientific">Ricinus communis</name>
    <name type="common">Castor bean</name>
    <dbReference type="NCBI Taxonomy" id="3988"/>
    <lineage>
        <taxon>Eukaryota</taxon>
        <taxon>Viridiplantae</taxon>
        <taxon>Streptophyta</taxon>
        <taxon>Embryophyta</taxon>
        <taxon>Tracheophyta</taxon>
        <taxon>Spermatophyta</taxon>
        <taxon>Magnoliopsida</taxon>
        <taxon>eudicotyledons</taxon>
        <taxon>Gunneridae</taxon>
        <taxon>Pentapetalae</taxon>
        <taxon>rosids</taxon>
        <taxon>fabids</taxon>
        <taxon>Malpighiales</taxon>
        <taxon>Euphorbiaceae</taxon>
        <taxon>Acalyphoideae</taxon>
        <taxon>Acalypheae</taxon>
        <taxon>Ricinus</taxon>
    </lineage>
</organism>
<name>B9S850_RICCO</name>